<keyword evidence="1" id="KW-0175">Coiled coil</keyword>
<evidence type="ECO:0000313" key="2">
    <source>
        <dbReference type="EMBL" id="KAF5813533.1"/>
    </source>
</evidence>
<gene>
    <name evidence="2" type="ORF">HanXRQr2_Chr03g0099611</name>
</gene>
<proteinExistence type="predicted"/>
<protein>
    <submittedName>
        <fullName evidence="2">Uncharacterized protein</fullName>
    </submittedName>
</protein>
<dbReference type="EMBL" id="MNCJ02000318">
    <property type="protein sequence ID" value="KAF5813533.1"/>
    <property type="molecule type" value="Genomic_DNA"/>
</dbReference>
<dbReference type="AlphaFoldDB" id="A0A9K3NVY8"/>
<name>A0A9K3NVY8_HELAN</name>
<reference evidence="2" key="2">
    <citation type="submission" date="2020-06" db="EMBL/GenBank/DDBJ databases">
        <title>Helianthus annuus Genome sequencing and assembly Release 2.</title>
        <authorList>
            <person name="Gouzy J."/>
            <person name="Langlade N."/>
            <person name="Munos S."/>
        </authorList>
    </citation>
    <scope>NUCLEOTIDE SEQUENCE</scope>
    <source>
        <tissue evidence="2">Leaves</tissue>
    </source>
</reference>
<sequence length="311" mass="36647">MHRERAEWEDYRDRLATHARQFEKAKAELAELKAQFEAEKKKQEWGLLGLKKKLQVSEDTLVEESQKWREACERNNQKMFDARTKITNLNARVEELTRSKVEFEERYEATKVYRKRAEMNQEELKQQLFSNDRDMARKDVEYAELKHYLRESQEKVESLEIDLEAEKQKTKATDEVRKFTQEALDVAQDNYAEFANAVLNSIELDQSVVVLTVPARHMGYPDDYIERASHVEVALKVKWEGRHFFVNAKVEKGFTQAEGRYNTLSLPIMDLVFDALQHEDYVARLKAIFKVHEAQELSYDEDEDVGDRSAK</sequence>
<feature type="coiled-coil region" evidence="1">
    <location>
        <begin position="79"/>
        <end position="106"/>
    </location>
</feature>
<accession>A0A9K3NVY8</accession>
<evidence type="ECO:0000256" key="1">
    <source>
        <dbReference type="SAM" id="Coils"/>
    </source>
</evidence>
<feature type="coiled-coil region" evidence="1">
    <location>
        <begin position="15"/>
        <end position="42"/>
    </location>
</feature>
<reference evidence="2" key="1">
    <citation type="journal article" date="2017" name="Nature">
        <title>The sunflower genome provides insights into oil metabolism, flowering and Asterid evolution.</title>
        <authorList>
            <person name="Badouin H."/>
            <person name="Gouzy J."/>
            <person name="Grassa C.J."/>
            <person name="Murat F."/>
            <person name="Staton S.E."/>
            <person name="Cottret L."/>
            <person name="Lelandais-Briere C."/>
            <person name="Owens G.L."/>
            <person name="Carrere S."/>
            <person name="Mayjonade B."/>
            <person name="Legrand L."/>
            <person name="Gill N."/>
            <person name="Kane N.C."/>
            <person name="Bowers J.E."/>
            <person name="Hubner S."/>
            <person name="Bellec A."/>
            <person name="Berard A."/>
            <person name="Berges H."/>
            <person name="Blanchet N."/>
            <person name="Boniface M.C."/>
            <person name="Brunel D."/>
            <person name="Catrice O."/>
            <person name="Chaidir N."/>
            <person name="Claudel C."/>
            <person name="Donnadieu C."/>
            <person name="Faraut T."/>
            <person name="Fievet G."/>
            <person name="Helmstetter N."/>
            <person name="King M."/>
            <person name="Knapp S.J."/>
            <person name="Lai Z."/>
            <person name="Le Paslier M.C."/>
            <person name="Lippi Y."/>
            <person name="Lorenzon L."/>
            <person name="Mandel J.R."/>
            <person name="Marage G."/>
            <person name="Marchand G."/>
            <person name="Marquand E."/>
            <person name="Bret-Mestries E."/>
            <person name="Morien E."/>
            <person name="Nambeesan S."/>
            <person name="Nguyen T."/>
            <person name="Pegot-Espagnet P."/>
            <person name="Pouilly N."/>
            <person name="Raftis F."/>
            <person name="Sallet E."/>
            <person name="Schiex T."/>
            <person name="Thomas J."/>
            <person name="Vandecasteele C."/>
            <person name="Vares D."/>
            <person name="Vear F."/>
            <person name="Vautrin S."/>
            <person name="Crespi M."/>
            <person name="Mangin B."/>
            <person name="Burke J.M."/>
            <person name="Salse J."/>
            <person name="Munos S."/>
            <person name="Vincourt P."/>
            <person name="Rieseberg L.H."/>
            <person name="Langlade N.B."/>
        </authorList>
    </citation>
    <scope>NUCLEOTIDE SEQUENCE</scope>
    <source>
        <tissue evidence="2">Leaves</tissue>
    </source>
</reference>
<comment type="caution">
    <text evidence="2">The sequence shown here is derived from an EMBL/GenBank/DDBJ whole genome shotgun (WGS) entry which is preliminary data.</text>
</comment>
<feature type="coiled-coil region" evidence="1">
    <location>
        <begin position="142"/>
        <end position="169"/>
    </location>
</feature>
<keyword evidence="3" id="KW-1185">Reference proteome</keyword>
<dbReference type="Gramene" id="mRNA:HanXRQr2_Chr03g0099611">
    <property type="protein sequence ID" value="mRNA:HanXRQr2_Chr03g0099611"/>
    <property type="gene ID" value="HanXRQr2_Chr03g0099611"/>
</dbReference>
<organism evidence="2 3">
    <name type="scientific">Helianthus annuus</name>
    <name type="common">Common sunflower</name>
    <dbReference type="NCBI Taxonomy" id="4232"/>
    <lineage>
        <taxon>Eukaryota</taxon>
        <taxon>Viridiplantae</taxon>
        <taxon>Streptophyta</taxon>
        <taxon>Embryophyta</taxon>
        <taxon>Tracheophyta</taxon>
        <taxon>Spermatophyta</taxon>
        <taxon>Magnoliopsida</taxon>
        <taxon>eudicotyledons</taxon>
        <taxon>Gunneridae</taxon>
        <taxon>Pentapetalae</taxon>
        <taxon>asterids</taxon>
        <taxon>campanulids</taxon>
        <taxon>Asterales</taxon>
        <taxon>Asteraceae</taxon>
        <taxon>Asteroideae</taxon>
        <taxon>Heliantheae alliance</taxon>
        <taxon>Heliantheae</taxon>
        <taxon>Helianthus</taxon>
    </lineage>
</organism>
<dbReference type="Proteomes" id="UP000215914">
    <property type="component" value="Unassembled WGS sequence"/>
</dbReference>
<evidence type="ECO:0000313" key="3">
    <source>
        <dbReference type="Proteomes" id="UP000215914"/>
    </source>
</evidence>